<keyword evidence="2" id="KW-1185">Reference proteome</keyword>
<evidence type="ECO:0000313" key="1">
    <source>
        <dbReference type="EMBL" id="KAI3363476.1"/>
    </source>
</evidence>
<evidence type="ECO:0000313" key="2">
    <source>
        <dbReference type="Proteomes" id="UP000831701"/>
    </source>
</evidence>
<protein>
    <submittedName>
        <fullName evidence="1">Uncharacterized protein</fullName>
    </submittedName>
</protein>
<gene>
    <name evidence="1" type="ORF">L3Q82_012087</name>
</gene>
<reference evidence="1" key="1">
    <citation type="submission" date="2022-04" db="EMBL/GenBank/DDBJ databases">
        <title>Jade perch genome.</title>
        <authorList>
            <person name="Chao B."/>
        </authorList>
    </citation>
    <scope>NUCLEOTIDE SEQUENCE</scope>
    <source>
        <strain evidence="1">CB-2022</strain>
    </source>
</reference>
<comment type="caution">
    <text evidence="1">The sequence shown here is derived from an EMBL/GenBank/DDBJ whole genome shotgun (WGS) entry which is preliminary data.</text>
</comment>
<accession>A0ACB8W6H1</accession>
<dbReference type="EMBL" id="CM041544">
    <property type="protein sequence ID" value="KAI3363476.1"/>
    <property type="molecule type" value="Genomic_DNA"/>
</dbReference>
<dbReference type="Proteomes" id="UP000831701">
    <property type="component" value="Chromosome 14"/>
</dbReference>
<organism evidence="1 2">
    <name type="scientific">Scortum barcoo</name>
    <name type="common">barcoo grunter</name>
    <dbReference type="NCBI Taxonomy" id="214431"/>
    <lineage>
        <taxon>Eukaryota</taxon>
        <taxon>Metazoa</taxon>
        <taxon>Chordata</taxon>
        <taxon>Craniata</taxon>
        <taxon>Vertebrata</taxon>
        <taxon>Euteleostomi</taxon>
        <taxon>Actinopterygii</taxon>
        <taxon>Neopterygii</taxon>
        <taxon>Teleostei</taxon>
        <taxon>Neoteleostei</taxon>
        <taxon>Acanthomorphata</taxon>
        <taxon>Eupercaria</taxon>
        <taxon>Centrarchiformes</taxon>
        <taxon>Terapontoidei</taxon>
        <taxon>Terapontidae</taxon>
        <taxon>Scortum</taxon>
    </lineage>
</organism>
<name>A0ACB8W6H1_9TELE</name>
<sequence length="186" mass="20672">MASGFGGADSHPSRFTLGCKPLQYMLKSWSRFHDQDENRIVPPESGVDYRPNSPLQYPGVDLLGEAEKVSYILNPYRFACSHSGTKAAPTLNWSTAEELEFSTTLCGQLPHIITLILVETCRTTGRSERRRLGLGSPLHQHTKRTAAAEFKISGALNVAEHHGCPLTNYRGLKQQYFASTQKIKLP</sequence>
<proteinExistence type="predicted"/>